<organism evidence="4 5">
    <name type="scientific">Vespula vulgaris</name>
    <name type="common">Yellow jacket</name>
    <name type="synonym">Wasp</name>
    <dbReference type="NCBI Taxonomy" id="7454"/>
    <lineage>
        <taxon>Eukaryota</taxon>
        <taxon>Metazoa</taxon>
        <taxon>Ecdysozoa</taxon>
        <taxon>Arthropoda</taxon>
        <taxon>Hexapoda</taxon>
        <taxon>Insecta</taxon>
        <taxon>Pterygota</taxon>
        <taxon>Neoptera</taxon>
        <taxon>Endopterygota</taxon>
        <taxon>Hymenoptera</taxon>
        <taxon>Apocrita</taxon>
        <taxon>Aculeata</taxon>
        <taxon>Vespoidea</taxon>
        <taxon>Vespidae</taxon>
        <taxon>Vespinae</taxon>
        <taxon>Vespula</taxon>
    </lineage>
</organism>
<comment type="subcellular location">
    <subcellularLocation>
        <location evidence="2">Synapse</location>
    </subcellularLocation>
</comment>
<reference evidence="4" key="1">
    <citation type="journal article" date="2020" name="G3 (Bethesda)">
        <title>High-Quality Assemblies for Three Invasive Social Wasps from the &lt;i&gt;Vespula&lt;/i&gt; Genus.</title>
        <authorList>
            <person name="Harrop T.W.R."/>
            <person name="Guhlin J."/>
            <person name="McLaughlin G.M."/>
            <person name="Permina E."/>
            <person name="Stockwell P."/>
            <person name="Gilligan J."/>
            <person name="Le Lec M.F."/>
            <person name="Gruber M.A.M."/>
            <person name="Quinn O."/>
            <person name="Lovegrove M."/>
            <person name="Duncan E.J."/>
            <person name="Remnant E.J."/>
            <person name="Van Eeckhoven J."/>
            <person name="Graham B."/>
            <person name="Knapp R.A."/>
            <person name="Langford K.W."/>
            <person name="Kronenberg Z."/>
            <person name="Press M.O."/>
            <person name="Eacker S.M."/>
            <person name="Wilson-Rankin E.E."/>
            <person name="Purcell J."/>
            <person name="Lester P.J."/>
            <person name="Dearden P.K."/>
        </authorList>
    </citation>
    <scope>NUCLEOTIDE SEQUENCE</scope>
    <source>
        <strain evidence="4">Marl-1</strain>
    </source>
</reference>
<keyword evidence="5" id="KW-1185">Reference proteome</keyword>
<evidence type="ECO:0000313" key="4">
    <source>
        <dbReference type="EMBL" id="KAF7378541.1"/>
    </source>
</evidence>
<dbReference type="EMBL" id="JACSEA010000025">
    <property type="protein sequence ID" value="KAF7378541.1"/>
    <property type="molecule type" value="Genomic_DNA"/>
</dbReference>
<sequence length="184" mass="21022">MDIPERFLDRSSESDEDDKWSLAAKTENGLDLKLGRGQVLPKGFKMISGPQYGEVKLGFCLSKGTLEVEVICARDICPKEKDEPDTYVKTYLRDGERWLQKRKTRVIRHTRNPQYRQTLKYNSCDALGRNLLIMLWAKKQGFESNQGLGGAEVNLELLPLTRLTVDWYTLFPIHTLGTQTADSP</sequence>
<dbReference type="Pfam" id="PF00168">
    <property type="entry name" value="C2"/>
    <property type="match status" value="1"/>
</dbReference>
<keyword evidence="1" id="KW-0770">Synapse</keyword>
<feature type="domain" description="C2" evidence="3">
    <location>
        <begin position="51"/>
        <end position="168"/>
    </location>
</feature>
<dbReference type="GO" id="GO:0044325">
    <property type="term" value="F:transmembrane transporter binding"/>
    <property type="evidence" value="ECO:0007669"/>
    <property type="project" value="TreeGrafter"/>
</dbReference>
<evidence type="ECO:0000256" key="1">
    <source>
        <dbReference type="ARBA" id="ARBA00023018"/>
    </source>
</evidence>
<dbReference type="PANTHER" id="PTHR12157">
    <property type="entry name" value="REGULATING SYNAPTIC MEMBRANE EXOCYTOSIS PROTEIN"/>
    <property type="match status" value="1"/>
</dbReference>
<dbReference type="PROSITE" id="PS50004">
    <property type="entry name" value="C2"/>
    <property type="match status" value="1"/>
</dbReference>
<evidence type="ECO:0000313" key="5">
    <source>
        <dbReference type="Proteomes" id="UP000614350"/>
    </source>
</evidence>
<evidence type="ECO:0000259" key="3">
    <source>
        <dbReference type="PROSITE" id="PS50004"/>
    </source>
</evidence>
<dbReference type="AlphaFoldDB" id="A0A834J3X7"/>
<dbReference type="InterPro" id="IPR000008">
    <property type="entry name" value="C2_dom"/>
</dbReference>
<dbReference type="GO" id="GO:0042391">
    <property type="term" value="P:regulation of membrane potential"/>
    <property type="evidence" value="ECO:0007669"/>
    <property type="project" value="TreeGrafter"/>
</dbReference>
<protein>
    <recommendedName>
        <fullName evidence="3">C2 domain-containing protein</fullName>
    </recommendedName>
</protein>
<dbReference type="InterPro" id="IPR039032">
    <property type="entry name" value="Rim-like"/>
</dbReference>
<dbReference type="GO" id="GO:0048167">
    <property type="term" value="P:regulation of synaptic plasticity"/>
    <property type="evidence" value="ECO:0007669"/>
    <property type="project" value="TreeGrafter"/>
</dbReference>
<name>A0A834J3X7_VESVU</name>
<dbReference type="GO" id="GO:0048788">
    <property type="term" value="C:cytoskeleton of presynaptic active zone"/>
    <property type="evidence" value="ECO:0007669"/>
    <property type="project" value="TreeGrafter"/>
</dbReference>
<evidence type="ECO:0000256" key="2">
    <source>
        <dbReference type="ARBA" id="ARBA00034103"/>
    </source>
</evidence>
<dbReference type="Proteomes" id="UP000614350">
    <property type="component" value="Unassembled WGS sequence"/>
</dbReference>
<dbReference type="GO" id="GO:0031267">
    <property type="term" value="F:small GTPase binding"/>
    <property type="evidence" value="ECO:0007669"/>
    <property type="project" value="InterPro"/>
</dbReference>
<proteinExistence type="predicted"/>
<dbReference type="GO" id="GO:0042734">
    <property type="term" value="C:presynaptic membrane"/>
    <property type="evidence" value="ECO:0007669"/>
    <property type="project" value="TreeGrafter"/>
</dbReference>
<dbReference type="SUPFAM" id="SSF49562">
    <property type="entry name" value="C2 domain (Calcium/lipid-binding domain, CaLB)"/>
    <property type="match status" value="1"/>
</dbReference>
<dbReference type="GO" id="GO:0050806">
    <property type="term" value="P:positive regulation of synaptic transmission"/>
    <property type="evidence" value="ECO:0007669"/>
    <property type="project" value="TreeGrafter"/>
</dbReference>
<dbReference type="SMART" id="SM00239">
    <property type="entry name" value="C2"/>
    <property type="match status" value="1"/>
</dbReference>
<dbReference type="Gene3D" id="2.60.40.150">
    <property type="entry name" value="C2 domain"/>
    <property type="match status" value="1"/>
</dbReference>
<gene>
    <name evidence="4" type="ORF">HZH66_015328</name>
</gene>
<dbReference type="GO" id="GO:0048791">
    <property type="term" value="P:calcium ion-regulated exocytosis of neurotransmitter"/>
    <property type="evidence" value="ECO:0007669"/>
    <property type="project" value="TreeGrafter"/>
</dbReference>
<accession>A0A834J3X7</accession>
<comment type="caution">
    <text evidence="4">The sequence shown here is derived from an EMBL/GenBank/DDBJ whole genome shotgun (WGS) entry which is preliminary data.</text>
</comment>
<dbReference type="PANTHER" id="PTHR12157:SF24">
    <property type="entry name" value="FIFE, ISOFORM D"/>
    <property type="match status" value="1"/>
</dbReference>
<dbReference type="InterPro" id="IPR035892">
    <property type="entry name" value="C2_domain_sf"/>
</dbReference>